<keyword evidence="5" id="KW-0677">Repeat</keyword>
<feature type="repeat" description="WD" evidence="8">
    <location>
        <begin position="194"/>
        <end position="218"/>
    </location>
</feature>
<evidence type="ECO:0000256" key="4">
    <source>
        <dbReference type="ARBA" id="ARBA00022694"/>
    </source>
</evidence>
<protein>
    <recommendedName>
        <fullName evidence="7">tRNA (34-2'-O)-methyltransferase regulator WDR6</fullName>
    </recommendedName>
</protein>
<accession>A0A7R9J6Q6</accession>
<dbReference type="GO" id="GO:0030488">
    <property type="term" value="P:tRNA methylation"/>
    <property type="evidence" value="ECO:0007669"/>
    <property type="project" value="TreeGrafter"/>
</dbReference>
<evidence type="ECO:0000313" key="10">
    <source>
        <dbReference type="EMBL" id="CAD7573675.1"/>
    </source>
</evidence>
<name>A0A7R9J6Q6_TIMCA</name>
<evidence type="ECO:0000256" key="1">
    <source>
        <dbReference type="ARBA" id="ARBA00004496"/>
    </source>
</evidence>
<dbReference type="InterPro" id="IPR015943">
    <property type="entry name" value="WD40/YVTN_repeat-like_dom_sf"/>
</dbReference>
<organism evidence="10">
    <name type="scientific">Timema californicum</name>
    <name type="common">California timema</name>
    <name type="synonym">Walking stick</name>
    <dbReference type="NCBI Taxonomy" id="61474"/>
    <lineage>
        <taxon>Eukaryota</taxon>
        <taxon>Metazoa</taxon>
        <taxon>Ecdysozoa</taxon>
        <taxon>Arthropoda</taxon>
        <taxon>Hexapoda</taxon>
        <taxon>Insecta</taxon>
        <taxon>Pterygota</taxon>
        <taxon>Neoptera</taxon>
        <taxon>Polyneoptera</taxon>
        <taxon>Phasmatodea</taxon>
        <taxon>Timematodea</taxon>
        <taxon>Timematoidea</taxon>
        <taxon>Timematidae</taxon>
        <taxon>Timema</taxon>
    </lineage>
</organism>
<evidence type="ECO:0000256" key="2">
    <source>
        <dbReference type="ARBA" id="ARBA00022490"/>
    </source>
</evidence>
<dbReference type="InterPro" id="IPR001680">
    <property type="entry name" value="WD40_rpt"/>
</dbReference>
<keyword evidence="4" id="KW-0819">tRNA processing</keyword>
<dbReference type="PROSITE" id="PS50082">
    <property type="entry name" value="WD_REPEATS_2"/>
    <property type="match status" value="3"/>
</dbReference>
<dbReference type="InterPro" id="IPR051973">
    <property type="entry name" value="tRNA_Anticodon_Mtase-Reg"/>
</dbReference>
<dbReference type="SMART" id="SM00320">
    <property type="entry name" value="WD40"/>
    <property type="match status" value="10"/>
</dbReference>
<dbReference type="InterPro" id="IPR036322">
    <property type="entry name" value="WD40_repeat_dom_sf"/>
</dbReference>
<dbReference type="Pfam" id="PF00400">
    <property type="entry name" value="WD40"/>
    <property type="match status" value="2"/>
</dbReference>
<reference evidence="10" key="1">
    <citation type="submission" date="2020-11" db="EMBL/GenBank/DDBJ databases">
        <authorList>
            <person name="Tran Van P."/>
        </authorList>
    </citation>
    <scope>NUCLEOTIDE SEQUENCE</scope>
</reference>
<evidence type="ECO:0000256" key="9">
    <source>
        <dbReference type="SAM" id="MobiDB-lite"/>
    </source>
</evidence>
<evidence type="ECO:0000256" key="5">
    <source>
        <dbReference type="ARBA" id="ARBA00022737"/>
    </source>
</evidence>
<comment type="similarity">
    <text evidence="6">Belongs to the WD repeat WDR6 family.</text>
</comment>
<evidence type="ECO:0000256" key="3">
    <source>
        <dbReference type="ARBA" id="ARBA00022574"/>
    </source>
</evidence>
<dbReference type="PANTHER" id="PTHR14344">
    <property type="entry name" value="WD REPEAT PROTEIN"/>
    <property type="match status" value="1"/>
</dbReference>
<dbReference type="PANTHER" id="PTHR14344:SF3">
    <property type="entry name" value="WD REPEAT-CONTAINING PROTEIN 6"/>
    <property type="match status" value="1"/>
</dbReference>
<feature type="repeat" description="WD" evidence="8">
    <location>
        <begin position="1081"/>
        <end position="1122"/>
    </location>
</feature>
<gene>
    <name evidence="10" type="ORF">TCMB3V08_LOCUS6306</name>
</gene>
<keyword evidence="2" id="KW-0963">Cytoplasm</keyword>
<sequence length="1176" mass="130108">MRNGGHIQIFDVVSSKILLEEEIFQGQRVHGIVPGPEQRLAVFGGRMVSCFKLVSATEKCKRYGGEHFGNASLQLCERLSWWLSDWVLALEWLEGSLGGVEMALVTSSNTVYLWESGSELKRVPCRERYSACVSGKRWSDLVVLAGTVFREIVVWVVGEGEDVEDRPVLHRLTGHEANAEHLLTLYTCVDQGVIFSVTYDPDSGRIYSTSDDRSVRVWCGAPSTQQESQDWQGAHITLQYTMFGHLARVWKSVFLPEDFIASVGEDSQVCLWGPDRALSNRWKAHQSGGIWAIDYSPVLNLLATGGRDGGICVWALHPGSSAPVTRITPSSPPCRVGLSAWGDIVVMTIAGELGICPAWLKPVSHLPDNCLSLVMSPCRSKVALAFLSGTVIIHAVSEESLVRELDAVLVAGRIFSLHWLSRTSLLTCAAGGKLEIWNVAGNQIDCPWDRAGVRLQQLELPLCRQRWLTAALQRASTLVVGDRMGGVHVYHLDLDAPNILQVTLDFPRHKGPSGPGTIHSKQGKPIQSFPRLHSHLGVSSLVSHAGYIWSTGRDGTLRRYQLNHNGPNFLSYLSADKLPMEWGARVLVGPHGVLVLGFLEKPKEILPSTPTSTFRSFAHFRRDKPYVPLTEQLSRSRSPSLHLCVLWDPIQSRLVLEVECGGGHRSWDYHVNLSFQLTLVFIKDKQVHLSHHDLKQLVRLPLKAGLHSKALNCARLVPGRCSLLVSGSEDTTVRVTAVDGGLDSAVMRGHISSVRAVAVCLMDPQRTLVVSGGGRAELRVWLLTTKTGEFKLLIPFMNLLSSLHSHVELEEVNPHLRRGSAENHLGKTTLSSPDRDSNLDLPVLSSRAQHDKRVSQLRHRGGCHEKMKRQHYFDFEWETNSGEVWIIASSRLVQDYQELASHRLKTESSANKGGPHIDVDPETRYMDLCCVPRQGSRSFLLIAACSDAWLRLFVVDPTTRGIRYLQGSRFHGCCVLTVSVTSCEGKHLVATAASDGQVALWDMTRLVSSDLCADDTDTNNQVSPELEPILNTRSHKAGVNCLEWLSQSYEHPVLASGGDDNCLVLTALRQPPHVTEQWRNSRAHLGQITGVKALEHRQLLLSCGVDQRVYVWALTPGEVGATLQSQYCSSVPDLHGLEVWMNGSFIHACVYGQGMEVVEIEMCADADDTKELNTEP</sequence>
<dbReference type="EMBL" id="OE181771">
    <property type="protein sequence ID" value="CAD7573675.1"/>
    <property type="molecule type" value="Genomic_DNA"/>
</dbReference>
<evidence type="ECO:0000256" key="6">
    <source>
        <dbReference type="ARBA" id="ARBA00038255"/>
    </source>
</evidence>
<comment type="subcellular location">
    <subcellularLocation>
        <location evidence="1">Cytoplasm</location>
    </subcellularLocation>
</comment>
<dbReference type="AlphaFoldDB" id="A0A7R9J6Q6"/>
<dbReference type="Gene3D" id="2.130.10.10">
    <property type="entry name" value="YVTN repeat-like/Quinoprotein amine dehydrogenase"/>
    <property type="match status" value="4"/>
</dbReference>
<dbReference type="GO" id="GO:0005737">
    <property type="term" value="C:cytoplasm"/>
    <property type="evidence" value="ECO:0007669"/>
    <property type="project" value="UniProtKB-SubCell"/>
</dbReference>
<keyword evidence="3 8" id="KW-0853">WD repeat</keyword>
<feature type="region of interest" description="Disordered" evidence="9">
    <location>
        <begin position="818"/>
        <end position="845"/>
    </location>
</feature>
<dbReference type="SUPFAM" id="SSF50978">
    <property type="entry name" value="WD40 repeat-like"/>
    <property type="match status" value="3"/>
</dbReference>
<evidence type="ECO:0000256" key="8">
    <source>
        <dbReference type="PROSITE-ProRule" id="PRU00221"/>
    </source>
</evidence>
<feature type="repeat" description="WD" evidence="8">
    <location>
        <begin position="283"/>
        <end position="324"/>
    </location>
</feature>
<proteinExistence type="inferred from homology"/>
<evidence type="ECO:0000256" key="7">
    <source>
        <dbReference type="ARBA" id="ARBA00040154"/>
    </source>
</evidence>